<evidence type="ECO:0000256" key="1">
    <source>
        <dbReference type="SAM" id="SignalP"/>
    </source>
</evidence>
<dbReference type="Proteomes" id="UP001162780">
    <property type="component" value="Chromosome"/>
</dbReference>
<feature type="chain" id="PRO_5045347239" description="PEP-CTERM sorting domain-containing protein" evidence="1">
    <location>
        <begin position="29"/>
        <end position="273"/>
    </location>
</feature>
<proteinExistence type="predicted"/>
<evidence type="ECO:0000313" key="2">
    <source>
        <dbReference type="EMBL" id="WAR43045.1"/>
    </source>
</evidence>
<name>A0ABY7GFY9_9GAMM</name>
<keyword evidence="3" id="KW-1185">Reference proteome</keyword>
<sequence length="273" mass="29877">MATHAKFFRNTVNAFFCLAFFCAGQVQAAFVAASSNMAINNLRFALSDTSAQLQWTDVWYGDVRAHAADSDSVPDNDSNSLFGNDGSIQAIANTAHVSSLADYTVENGTQIGLDPNAGITGTTHSDLHLERKYMQADGFAVSAFDNFFTITNPNATETSVWVDFLLDYQGSILGTADAEGFFVDITHIATLRLFDINGLLSFDQFQDSISGTNTTILHENQGTLRVSFLLDYNKTYQISAEADSEIYGYTVPTPATLPLILLGVTIMRRFHRC</sequence>
<evidence type="ECO:0008006" key="4">
    <source>
        <dbReference type="Google" id="ProtNLM"/>
    </source>
</evidence>
<reference evidence="2" key="1">
    <citation type="submission" date="2022-11" db="EMBL/GenBank/DDBJ databases">
        <title>Methylomonas rapida sp. nov., Carotenoid-Producing Obligate Methanotrophs with High Growth Characteristics and Biotechnological Potential.</title>
        <authorList>
            <person name="Tikhonova E.N."/>
            <person name="Suleimanov R.Z."/>
            <person name="Miroshnikov K."/>
            <person name="Oshkin I.Y."/>
            <person name="Belova S.E."/>
            <person name="Danilova O.V."/>
            <person name="Ashikhmin A."/>
            <person name="Konopkin A."/>
            <person name="But S.Y."/>
            <person name="Khmelenina V.N."/>
            <person name="Kuznetsov N."/>
            <person name="Pimenov N.V."/>
            <person name="Dedysh S.N."/>
        </authorList>
    </citation>
    <scope>NUCLEOTIDE SEQUENCE</scope>
    <source>
        <strain evidence="2">MP1</strain>
    </source>
</reference>
<dbReference type="EMBL" id="CP113517">
    <property type="protein sequence ID" value="WAR43045.1"/>
    <property type="molecule type" value="Genomic_DNA"/>
</dbReference>
<evidence type="ECO:0000313" key="3">
    <source>
        <dbReference type="Proteomes" id="UP001162780"/>
    </source>
</evidence>
<feature type="signal peptide" evidence="1">
    <location>
        <begin position="1"/>
        <end position="28"/>
    </location>
</feature>
<keyword evidence="1" id="KW-0732">Signal</keyword>
<organism evidence="2 3">
    <name type="scientific">Methylomonas rapida</name>
    <dbReference type="NCBI Taxonomy" id="2963939"/>
    <lineage>
        <taxon>Bacteria</taxon>
        <taxon>Pseudomonadati</taxon>
        <taxon>Pseudomonadota</taxon>
        <taxon>Gammaproteobacteria</taxon>
        <taxon>Methylococcales</taxon>
        <taxon>Methylococcaceae</taxon>
        <taxon>Methylomonas</taxon>
    </lineage>
</organism>
<dbReference type="RefSeq" id="WP_255188020.1">
    <property type="nucleotide sequence ID" value="NZ_CP113517.1"/>
</dbReference>
<accession>A0ABY7GFY9</accession>
<gene>
    <name evidence="2" type="ORF">NM686_011600</name>
</gene>
<protein>
    <recommendedName>
        <fullName evidence="4">PEP-CTERM sorting domain-containing protein</fullName>
    </recommendedName>
</protein>